<evidence type="ECO:0000259" key="3">
    <source>
        <dbReference type="Pfam" id="PF10017"/>
    </source>
</evidence>
<dbReference type="Gene3D" id="3.40.50.150">
    <property type="entry name" value="Vaccinia Virus protein VP39"/>
    <property type="match status" value="1"/>
</dbReference>
<dbReference type="STRING" id="1048983.EL17_10070"/>
<dbReference type="Pfam" id="PF10017">
    <property type="entry name" value="Methyltransf_33"/>
    <property type="match status" value="1"/>
</dbReference>
<dbReference type="PANTHER" id="PTHR43397:SF1">
    <property type="entry name" value="ERGOTHIONEINE BIOSYNTHESIS PROTEIN 1"/>
    <property type="match status" value="1"/>
</dbReference>
<evidence type="ECO:0000313" key="4">
    <source>
        <dbReference type="EMBL" id="KEO73839.1"/>
    </source>
</evidence>
<keyword evidence="5" id="KW-1185">Reference proteome</keyword>
<dbReference type="InterPro" id="IPR029063">
    <property type="entry name" value="SAM-dependent_MTases_sf"/>
</dbReference>
<dbReference type="PIRSF" id="PIRSF018005">
    <property type="entry name" value="UCP018005"/>
    <property type="match status" value="1"/>
</dbReference>
<dbReference type="NCBIfam" id="TIGR03438">
    <property type="entry name" value="egtD_ergothio"/>
    <property type="match status" value="1"/>
</dbReference>
<gene>
    <name evidence="4" type="ORF">EL17_10070</name>
</gene>
<dbReference type="SUPFAM" id="SSF53335">
    <property type="entry name" value="S-adenosyl-L-methionine-dependent methyltransferases"/>
    <property type="match status" value="1"/>
</dbReference>
<dbReference type="InterPro" id="IPR035094">
    <property type="entry name" value="EgtD"/>
</dbReference>
<dbReference type="InterPro" id="IPR017804">
    <property type="entry name" value="MeTrfase_EgtD-like"/>
</dbReference>
<dbReference type="Proteomes" id="UP000027821">
    <property type="component" value="Unassembled WGS sequence"/>
</dbReference>
<dbReference type="InterPro" id="IPR019257">
    <property type="entry name" value="MeTrfase_dom"/>
</dbReference>
<feature type="domain" description="Histidine-specific methyltransferase SAM-dependent" evidence="3">
    <location>
        <begin position="14"/>
        <end position="321"/>
    </location>
</feature>
<organism evidence="4 5">
    <name type="scientific">Anditalea andensis</name>
    <dbReference type="NCBI Taxonomy" id="1048983"/>
    <lineage>
        <taxon>Bacteria</taxon>
        <taxon>Pseudomonadati</taxon>
        <taxon>Bacteroidota</taxon>
        <taxon>Cytophagia</taxon>
        <taxon>Cytophagales</taxon>
        <taxon>Cytophagaceae</taxon>
        <taxon>Anditalea</taxon>
    </lineage>
</organism>
<dbReference type="AlphaFoldDB" id="A0A074KY12"/>
<keyword evidence="1 4" id="KW-0489">Methyltransferase</keyword>
<proteinExistence type="predicted"/>
<reference evidence="4 5" key="1">
    <citation type="submission" date="2014-04" db="EMBL/GenBank/DDBJ databases">
        <title>Characterization and application of a salt tolerant electro-active bacterium.</title>
        <authorList>
            <person name="Yang L."/>
            <person name="Wei S."/>
            <person name="Tay Q.X.M."/>
        </authorList>
    </citation>
    <scope>NUCLEOTIDE SEQUENCE [LARGE SCALE GENOMIC DNA]</scope>
    <source>
        <strain evidence="4 5">LY1</strain>
    </source>
</reference>
<dbReference type="InterPro" id="IPR051128">
    <property type="entry name" value="EgtD_Methyltrsf_superfamily"/>
</dbReference>
<dbReference type="GO" id="GO:0008168">
    <property type="term" value="F:methyltransferase activity"/>
    <property type="evidence" value="ECO:0007669"/>
    <property type="project" value="UniProtKB-KW"/>
</dbReference>
<comment type="caution">
    <text evidence="4">The sequence shown here is derived from an EMBL/GenBank/DDBJ whole genome shotgun (WGS) entry which is preliminary data.</text>
</comment>
<name>A0A074KY12_9BACT</name>
<dbReference type="eggNOG" id="COG4301">
    <property type="taxonomic scope" value="Bacteria"/>
</dbReference>
<accession>A0A074KY12</accession>
<dbReference type="GO" id="GO:0032259">
    <property type="term" value="P:methylation"/>
    <property type="evidence" value="ECO:0007669"/>
    <property type="project" value="UniProtKB-KW"/>
</dbReference>
<dbReference type="PANTHER" id="PTHR43397">
    <property type="entry name" value="ERGOTHIONEINE BIOSYNTHESIS PROTEIN 1"/>
    <property type="match status" value="1"/>
</dbReference>
<dbReference type="RefSeq" id="WP_035073850.1">
    <property type="nucleotide sequence ID" value="NZ_JMIH01000018.1"/>
</dbReference>
<evidence type="ECO:0000313" key="5">
    <source>
        <dbReference type="Proteomes" id="UP000027821"/>
    </source>
</evidence>
<keyword evidence="2 4" id="KW-0808">Transferase</keyword>
<protein>
    <submittedName>
        <fullName evidence="4">Methyltransferase</fullName>
    </submittedName>
</protein>
<evidence type="ECO:0000256" key="1">
    <source>
        <dbReference type="ARBA" id="ARBA00022603"/>
    </source>
</evidence>
<sequence length="324" mass="37381">MNQSNTTTAFDKVFAQDILNGLTSPVKYLPSKYFYDEKGDKLFQQIMALPEYYLTRTEFLILEKYAGQILQPFINKGEKFNLIELGAGNGYKTRILIKYLYDRQVPFNYYPIDISGNVLDELKEAFLLEFPNLTIYPIKGTYRATLTDCNWEKNLPNLMLFLGSNFGNFVESDALDLMDYITHALNPQDGILIGFDLKKDPQLILDAYNDSKGVTRDFNLNLLHRINKELDADFDVAQFKHWPVYNPDSGECKSYLVSLKDQTVNIGALNKKFQIVRAEPIFTEVSRKFSLQDIQQLGIEKGFKILEDFMDDEGFFSDSMLIKN</sequence>
<evidence type="ECO:0000256" key="2">
    <source>
        <dbReference type="ARBA" id="ARBA00022679"/>
    </source>
</evidence>
<dbReference type="EMBL" id="JMIH01000018">
    <property type="protein sequence ID" value="KEO73839.1"/>
    <property type="molecule type" value="Genomic_DNA"/>
</dbReference>
<dbReference type="OrthoDB" id="5289726at2"/>